<evidence type="ECO:0000256" key="7">
    <source>
        <dbReference type="SAM" id="Phobius"/>
    </source>
</evidence>
<dbReference type="InterPro" id="IPR010290">
    <property type="entry name" value="TM_effector"/>
</dbReference>
<feature type="domain" description="Major facilitator superfamily (MFS) profile" evidence="8">
    <location>
        <begin position="12"/>
        <end position="402"/>
    </location>
</feature>
<comment type="caution">
    <text evidence="9">The sequence shown here is derived from an EMBL/GenBank/DDBJ whole genome shotgun (WGS) entry which is preliminary data.</text>
</comment>
<protein>
    <submittedName>
        <fullName evidence="9">MFS transporter</fullName>
    </submittedName>
</protein>
<evidence type="ECO:0000313" key="10">
    <source>
        <dbReference type="Proteomes" id="UP000550354"/>
    </source>
</evidence>
<reference evidence="9 10" key="1">
    <citation type="submission" date="2020-07" db="EMBL/GenBank/DDBJ databases">
        <title>Draft genome and description of Aeromicrobium phoceense strain Marseille-Q0843 isolated from healthy skin swab.</title>
        <authorList>
            <person name="Boxberger M."/>
            <person name="La Scola B."/>
        </authorList>
    </citation>
    <scope>NUCLEOTIDE SEQUENCE [LARGE SCALE GENOMIC DNA]</scope>
    <source>
        <strain evidence="9 10">Marseille-Q0843</strain>
    </source>
</reference>
<evidence type="ECO:0000256" key="5">
    <source>
        <dbReference type="ARBA" id="ARBA00022989"/>
    </source>
</evidence>
<evidence type="ECO:0000256" key="3">
    <source>
        <dbReference type="ARBA" id="ARBA00022475"/>
    </source>
</evidence>
<keyword evidence="4 7" id="KW-0812">Transmembrane</keyword>
<feature type="transmembrane region" description="Helical" evidence="7">
    <location>
        <begin position="348"/>
        <end position="367"/>
    </location>
</feature>
<evidence type="ECO:0000313" key="9">
    <source>
        <dbReference type="EMBL" id="MBA4607006.1"/>
    </source>
</evidence>
<dbReference type="EMBL" id="JACEOG010000001">
    <property type="protein sequence ID" value="MBA4607006.1"/>
    <property type="molecule type" value="Genomic_DNA"/>
</dbReference>
<dbReference type="Gene3D" id="1.20.1250.20">
    <property type="entry name" value="MFS general substrate transporter like domains"/>
    <property type="match status" value="1"/>
</dbReference>
<comment type="subcellular location">
    <subcellularLocation>
        <location evidence="1">Cell membrane</location>
        <topology evidence="1">Multi-pass membrane protein</topology>
    </subcellularLocation>
</comment>
<evidence type="ECO:0000256" key="1">
    <source>
        <dbReference type="ARBA" id="ARBA00004651"/>
    </source>
</evidence>
<dbReference type="GO" id="GO:0005886">
    <property type="term" value="C:plasma membrane"/>
    <property type="evidence" value="ECO:0007669"/>
    <property type="project" value="UniProtKB-SubCell"/>
</dbReference>
<name>A0A838XE92_9ACTN</name>
<feature type="transmembrane region" description="Helical" evidence="7">
    <location>
        <begin position="78"/>
        <end position="99"/>
    </location>
</feature>
<dbReference type="InterPro" id="IPR020846">
    <property type="entry name" value="MFS_dom"/>
</dbReference>
<feature type="transmembrane region" description="Helical" evidence="7">
    <location>
        <begin position="288"/>
        <end position="305"/>
    </location>
</feature>
<proteinExistence type="predicted"/>
<dbReference type="Pfam" id="PF05977">
    <property type="entry name" value="MFS_3"/>
    <property type="match status" value="1"/>
</dbReference>
<keyword evidence="3" id="KW-1003">Cell membrane</keyword>
<dbReference type="SUPFAM" id="SSF103473">
    <property type="entry name" value="MFS general substrate transporter"/>
    <property type="match status" value="1"/>
</dbReference>
<accession>A0A838XE92</accession>
<evidence type="ECO:0000256" key="2">
    <source>
        <dbReference type="ARBA" id="ARBA00022448"/>
    </source>
</evidence>
<keyword evidence="6 7" id="KW-0472">Membrane</keyword>
<feature type="transmembrane region" description="Helical" evidence="7">
    <location>
        <begin position="379"/>
        <end position="399"/>
    </location>
</feature>
<feature type="transmembrane region" description="Helical" evidence="7">
    <location>
        <begin position="262"/>
        <end position="281"/>
    </location>
</feature>
<dbReference type="PROSITE" id="PS50850">
    <property type="entry name" value="MFS"/>
    <property type="match status" value="1"/>
</dbReference>
<evidence type="ECO:0000259" key="8">
    <source>
        <dbReference type="PROSITE" id="PS50850"/>
    </source>
</evidence>
<dbReference type="PANTHER" id="PTHR23513">
    <property type="entry name" value="INTEGRAL MEMBRANE EFFLUX PROTEIN-RELATED"/>
    <property type="match status" value="1"/>
</dbReference>
<feature type="transmembrane region" description="Helical" evidence="7">
    <location>
        <begin position="15"/>
        <end position="39"/>
    </location>
</feature>
<feature type="transmembrane region" description="Helical" evidence="7">
    <location>
        <begin position="311"/>
        <end position="336"/>
    </location>
</feature>
<dbReference type="PANTHER" id="PTHR23513:SF11">
    <property type="entry name" value="STAPHYLOFERRIN A TRANSPORTER"/>
    <property type="match status" value="1"/>
</dbReference>
<feature type="transmembrane region" description="Helical" evidence="7">
    <location>
        <begin position="45"/>
        <end position="66"/>
    </location>
</feature>
<dbReference type="RefSeq" id="WP_181752761.1">
    <property type="nucleotide sequence ID" value="NZ_JACEOG010000001.1"/>
</dbReference>
<evidence type="ECO:0000256" key="6">
    <source>
        <dbReference type="ARBA" id="ARBA00023136"/>
    </source>
</evidence>
<dbReference type="CDD" id="cd06173">
    <property type="entry name" value="MFS_MefA_like"/>
    <property type="match status" value="1"/>
</dbReference>
<keyword evidence="5 7" id="KW-1133">Transmembrane helix</keyword>
<dbReference type="Proteomes" id="UP000550354">
    <property type="component" value="Unassembled WGS sequence"/>
</dbReference>
<dbReference type="GO" id="GO:0022857">
    <property type="term" value="F:transmembrane transporter activity"/>
    <property type="evidence" value="ECO:0007669"/>
    <property type="project" value="InterPro"/>
</dbReference>
<keyword evidence="2" id="KW-0813">Transport</keyword>
<sequence>MSPTFRSLSIRNYRIYFAGSIVSNIGTWLQQTALAWLVLELTGSGAALGATVALYLLPTLLFSPIAGAVADRVPKRSLLLWMQVAMSVPAGFLGVFAILGHVEPWHVYVLTFVLGIGKAFEAPARQSFVSEMVDADRLTNAVALNSASFNSGRLIGPGLAGLLIAALGSGVVATGWVIVLNAISFWFVVGALLLMDRSALAPAPISAPGKRSVLDGARYVASRPDLMLLFVTVFFLGAFGMNFQITSALMATDVFGKGAGEFGVLGSILAIGSLAGALLAARRPKPRLRFIIGAALLFSVAQVLSGLMPTYWAYAAVLPLIGISVLTTATTANAVIQLTTIPEMRGRVVSLYLMVFVGSTPFGAPVIGWIGEHVGAREALVASGLIAGLGISIATLLYARRHDLDTPELSPLVRRMLRRQRFDQQVLARAD</sequence>
<feature type="transmembrane region" description="Helical" evidence="7">
    <location>
        <begin position="226"/>
        <end position="250"/>
    </location>
</feature>
<organism evidence="9 10">
    <name type="scientific">Aeromicrobium phoceense</name>
    <dbReference type="NCBI Taxonomy" id="2754045"/>
    <lineage>
        <taxon>Bacteria</taxon>
        <taxon>Bacillati</taxon>
        <taxon>Actinomycetota</taxon>
        <taxon>Actinomycetes</taxon>
        <taxon>Propionibacteriales</taxon>
        <taxon>Nocardioidaceae</taxon>
        <taxon>Aeromicrobium</taxon>
    </lineage>
</organism>
<evidence type="ECO:0000256" key="4">
    <source>
        <dbReference type="ARBA" id="ARBA00022692"/>
    </source>
</evidence>
<gene>
    <name evidence="9" type="ORF">H1W00_00765</name>
</gene>
<dbReference type="AlphaFoldDB" id="A0A838XE92"/>
<keyword evidence="10" id="KW-1185">Reference proteome</keyword>
<dbReference type="InterPro" id="IPR036259">
    <property type="entry name" value="MFS_trans_sf"/>
</dbReference>